<dbReference type="Proteomes" id="UP001499947">
    <property type="component" value="Unassembled WGS sequence"/>
</dbReference>
<keyword evidence="3" id="KW-1185">Reference proteome</keyword>
<proteinExistence type="predicted"/>
<sequence>MAAESSQPAASFVMRSTMAYGAVQCDVRAPGPPCAGAGPLYGRRAPCTGAGGSPTPEVLRRRDDAGLLDGPSARYPEVRFVD</sequence>
<comment type="caution">
    <text evidence="2">The sequence shown here is derived from an EMBL/GenBank/DDBJ whole genome shotgun (WGS) entry which is preliminary data.</text>
</comment>
<dbReference type="EMBL" id="BAAALR010000033">
    <property type="protein sequence ID" value="GAA1685844.1"/>
    <property type="molecule type" value="Genomic_DNA"/>
</dbReference>
<evidence type="ECO:0000256" key="1">
    <source>
        <dbReference type="SAM" id="MobiDB-lite"/>
    </source>
</evidence>
<protein>
    <submittedName>
        <fullName evidence="2">Uncharacterized protein</fullName>
    </submittedName>
</protein>
<gene>
    <name evidence="2" type="ORF">GCM10009680_26640</name>
</gene>
<accession>A0ABN2HD04</accession>
<evidence type="ECO:0000313" key="3">
    <source>
        <dbReference type="Proteomes" id="UP001499947"/>
    </source>
</evidence>
<reference evidence="2 3" key="1">
    <citation type="journal article" date="2019" name="Int. J. Syst. Evol. Microbiol.">
        <title>The Global Catalogue of Microorganisms (GCM) 10K type strain sequencing project: providing services to taxonomists for standard genome sequencing and annotation.</title>
        <authorList>
            <consortium name="The Broad Institute Genomics Platform"/>
            <consortium name="The Broad Institute Genome Sequencing Center for Infectious Disease"/>
            <person name="Wu L."/>
            <person name="Ma J."/>
        </authorList>
    </citation>
    <scope>NUCLEOTIDE SEQUENCE [LARGE SCALE GENOMIC DNA]</scope>
    <source>
        <strain evidence="2 3">JCM 13244</strain>
    </source>
</reference>
<feature type="region of interest" description="Disordered" evidence="1">
    <location>
        <begin position="46"/>
        <end position="72"/>
    </location>
</feature>
<name>A0ABN2HD04_9ACTN</name>
<evidence type="ECO:0000313" key="2">
    <source>
        <dbReference type="EMBL" id="GAA1685844.1"/>
    </source>
</evidence>
<organism evidence="2 3">
    <name type="scientific">Streptomyces yatensis</name>
    <dbReference type="NCBI Taxonomy" id="155177"/>
    <lineage>
        <taxon>Bacteria</taxon>
        <taxon>Bacillati</taxon>
        <taxon>Actinomycetota</taxon>
        <taxon>Actinomycetes</taxon>
        <taxon>Kitasatosporales</taxon>
        <taxon>Streptomycetaceae</taxon>
        <taxon>Streptomyces</taxon>
        <taxon>Streptomyces violaceusniger group</taxon>
    </lineage>
</organism>